<protein>
    <recommendedName>
        <fullName evidence="1">Nudix hydrolase domain-containing protein</fullName>
    </recommendedName>
</protein>
<dbReference type="GO" id="GO:0044715">
    <property type="term" value="F:8-oxo-dGDP phosphatase activity"/>
    <property type="evidence" value="ECO:0007669"/>
    <property type="project" value="UniProtKB-ARBA"/>
</dbReference>
<evidence type="ECO:0000313" key="3">
    <source>
        <dbReference type="Proteomes" id="UP000566819"/>
    </source>
</evidence>
<dbReference type="PANTHER" id="PTHR13622">
    <property type="entry name" value="THIAMIN PYROPHOSPHOKINASE"/>
    <property type="match status" value="1"/>
</dbReference>
<dbReference type="PROSITE" id="PS51462">
    <property type="entry name" value="NUDIX"/>
    <property type="match status" value="1"/>
</dbReference>
<evidence type="ECO:0000313" key="2">
    <source>
        <dbReference type="EMBL" id="KAF4634112.1"/>
    </source>
</evidence>
<keyword evidence="3" id="KW-1185">Reference proteome</keyword>
<dbReference type="AlphaFoldDB" id="A0A8H4RQB4"/>
<gene>
    <name evidence="2" type="ORF">G7Y89_g4000</name>
</gene>
<dbReference type="PANTHER" id="PTHR13622:SF8">
    <property type="entry name" value="THIAMIN PYROPHOSPHOKINASE 1"/>
    <property type="match status" value="1"/>
</dbReference>
<comment type="caution">
    <text evidence="2">The sequence shown here is derived from an EMBL/GenBank/DDBJ whole genome shotgun (WGS) entry which is preliminary data.</text>
</comment>
<reference evidence="2 3" key="1">
    <citation type="submission" date="2020-03" db="EMBL/GenBank/DDBJ databases">
        <title>Draft Genome Sequence of Cudoniella acicularis.</title>
        <authorList>
            <person name="Buettner E."/>
            <person name="Kellner H."/>
        </authorList>
    </citation>
    <scope>NUCLEOTIDE SEQUENCE [LARGE SCALE GENOMIC DNA]</scope>
    <source>
        <strain evidence="2 3">DSM 108380</strain>
    </source>
</reference>
<organism evidence="2 3">
    <name type="scientific">Cudoniella acicularis</name>
    <dbReference type="NCBI Taxonomy" id="354080"/>
    <lineage>
        <taxon>Eukaryota</taxon>
        <taxon>Fungi</taxon>
        <taxon>Dikarya</taxon>
        <taxon>Ascomycota</taxon>
        <taxon>Pezizomycotina</taxon>
        <taxon>Leotiomycetes</taxon>
        <taxon>Helotiales</taxon>
        <taxon>Tricladiaceae</taxon>
        <taxon>Cudoniella</taxon>
    </lineage>
</organism>
<dbReference type="CDD" id="cd03676">
    <property type="entry name" value="NUDIX_Tnr3_like"/>
    <property type="match status" value="1"/>
</dbReference>
<dbReference type="FunFam" id="3.90.79.10:FF:000019">
    <property type="entry name" value="Thiamin pyrophosphokinase, putative"/>
    <property type="match status" value="1"/>
</dbReference>
<dbReference type="InterPro" id="IPR015797">
    <property type="entry name" value="NUDIX_hydrolase-like_dom_sf"/>
</dbReference>
<dbReference type="Pfam" id="PF00293">
    <property type="entry name" value="NUDIX"/>
    <property type="match status" value="1"/>
</dbReference>
<dbReference type="InterPro" id="IPR031804">
    <property type="entry name" value="DUF4743"/>
</dbReference>
<dbReference type="Proteomes" id="UP000566819">
    <property type="component" value="Unassembled WGS sequence"/>
</dbReference>
<dbReference type="OrthoDB" id="10261522at2759"/>
<dbReference type="SUPFAM" id="SSF55811">
    <property type="entry name" value="Nudix"/>
    <property type="match status" value="1"/>
</dbReference>
<dbReference type="EMBL" id="JAAMPI010000208">
    <property type="protein sequence ID" value="KAF4634112.1"/>
    <property type="molecule type" value="Genomic_DNA"/>
</dbReference>
<dbReference type="Gene3D" id="3.90.79.10">
    <property type="entry name" value="Nucleoside Triphosphate Pyrophosphohydrolase"/>
    <property type="match status" value="1"/>
</dbReference>
<feature type="domain" description="Nudix hydrolase" evidence="1">
    <location>
        <begin position="193"/>
        <end position="341"/>
    </location>
</feature>
<proteinExistence type="predicted"/>
<evidence type="ECO:0000259" key="1">
    <source>
        <dbReference type="PROSITE" id="PS51462"/>
    </source>
</evidence>
<dbReference type="Pfam" id="PF15916">
    <property type="entry name" value="DUF4743"/>
    <property type="match status" value="1"/>
</dbReference>
<dbReference type="InterPro" id="IPR000086">
    <property type="entry name" value="NUDIX_hydrolase_dom"/>
</dbReference>
<sequence>MRSNLELIKECDSSGTLQFLPLYILNSPPHLTSPPPPQPKQTNQQTNIYLLSPHRFPYPGTPEHTALIPTLYTLLYTPSNTSTPIPIGYLPTPVHDALLSVPAAITGPLSSNSTSRTIEAFTQPTEPERSSAVAQTCTSWREQKTFAVLSGWRNELYPVYGPSPSHELLFNIERSASPLFGVVTYGVHMSCYTKLSPSEQAASNTSYNFKMWIPRRSRQKQTYGGLLDNTVAGGIASGESPFESLIREADEEASLPSTLVRSQTIAAGTVTYIYLRDSRAGGETNLVQPEVQYVYDLELPKDVVPQPKDGEVEEFYLWSVEKVKLALKEEIQIENTKRNLAESRDQLPIQRKMPTHPEIEVVFRTNSYTSTSRSVQILQEA</sequence>
<name>A0A8H4RQB4_9HELO</name>
<accession>A0A8H4RQB4</accession>